<reference evidence="1" key="1">
    <citation type="submission" date="2024-07" db="EMBL/GenBank/DDBJ databases">
        <authorList>
            <person name="Yu S.T."/>
        </authorList>
    </citation>
    <scope>NUCLEOTIDE SEQUENCE</scope>
    <source>
        <strain evidence="1">R35</strain>
    </source>
</reference>
<proteinExistence type="predicted"/>
<name>A0AB39S8J8_9ACTN</name>
<dbReference type="RefSeq" id="WP_369259420.1">
    <property type="nucleotide sequence ID" value="NZ_CP163440.1"/>
</dbReference>
<evidence type="ECO:0000313" key="1">
    <source>
        <dbReference type="EMBL" id="XDQ62647.1"/>
    </source>
</evidence>
<accession>A0AB39S8J8</accession>
<gene>
    <name evidence="1" type="ORF">AB5J50_18480</name>
</gene>
<protein>
    <submittedName>
        <fullName evidence="1">Uncharacterized protein</fullName>
    </submittedName>
</protein>
<sequence>MGMQERWQSRQDGLVMAGEGLEAGPDWDARVRAAQTVIVEAARGAFERGDGWFEAEVDQRSVGSLDPYSGTALDLGVPSVARTKAEPAGVLRAPRSDLLSRIEDEGWALHTAQYVYVQLGEESRNKWLRSGQRVAIKGKIIGVYLFRRCSGGPEDAQGVGRS</sequence>
<dbReference type="AlphaFoldDB" id="A0AB39S8J8"/>
<organism evidence="1">
    <name type="scientific">Streptomyces sp. R35</name>
    <dbReference type="NCBI Taxonomy" id="3238630"/>
    <lineage>
        <taxon>Bacteria</taxon>
        <taxon>Bacillati</taxon>
        <taxon>Actinomycetota</taxon>
        <taxon>Actinomycetes</taxon>
        <taxon>Kitasatosporales</taxon>
        <taxon>Streptomycetaceae</taxon>
        <taxon>Streptomyces</taxon>
    </lineage>
</organism>
<dbReference type="EMBL" id="CP163440">
    <property type="protein sequence ID" value="XDQ62647.1"/>
    <property type="molecule type" value="Genomic_DNA"/>
</dbReference>